<feature type="compositionally biased region" description="Basic and acidic residues" evidence="1">
    <location>
        <begin position="1"/>
        <end position="14"/>
    </location>
</feature>
<comment type="caution">
    <text evidence="3">The sequence shown here is derived from an EMBL/GenBank/DDBJ whole genome shotgun (WGS) entry which is preliminary data.</text>
</comment>
<dbReference type="PANTHER" id="PTHR34606:SF15">
    <property type="entry name" value="BON DOMAIN-CONTAINING PROTEIN"/>
    <property type="match status" value="1"/>
</dbReference>
<name>A0ABS4QW50_9HYPH</name>
<protein>
    <submittedName>
        <fullName evidence="3">Osmotically-inducible protein OsmY</fullName>
    </submittedName>
</protein>
<dbReference type="InterPro" id="IPR014004">
    <property type="entry name" value="Transpt-assoc_nodulatn_dom_bac"/>
</dbReference>
<proteinExistence type="predicted"/>
<dbReference type="Gene3D" id="3.30.1340.30">
    <property type="match status" value="1"/>
</dbReference>
<dbReference type="PROSITE" id="PS50914">
    <property type="entry name" value="BON"/>
    <property type="match status" value="1"/>
</dbReference>
<dbReference type="NCBIfam" id="NF033157">
    <property type="entry name" value="SWFGD_domain"/>
    <property type="match status" value="1"/>
</dbReference>
<dbReference type="Pfam" id="PF04972">
    <property type="entry name" value="BON"/>
    <property type="match status" value="1"/>
</dbReference>
<dbReference type="InterPro" id="IPR007055">
    <property type="entry name" value="BON_dom"/>
</dbReference>
<dbReference type="EMBL" id="JAGILA010000001">
    <property type="protein sequence ID" value="MBP2234709.1"/>
    <property type="molecule type" value="Genomic_DNA"/>
</dbReference>
<dbReference type="PANTHER" id="PTHR34606">
    <property type="entry name" value="BON DOMAIN-CONTAINING PROTEIN"/>
    <property type="match status" value="1"/>
</dbReference>
<evidence type="ECO:0000313" key="4">
    <source>
        <dbReference type="Proteomes" id="UP000730739"/>
    </source>
</evidence>
<dbReference type="InterPro" id="IPR047800">
    <property type="entry name" value="SWFGD_dom"/>
</dbReference>
<sequence length="250" mass="28922">MASRKEWWSSDPARRYGTSGRDWYGADERRRRSRRFGGYSDPWGADDENSEYFPDAETGRAGAYRRMGEEYDWSDRERAFRDYHGPGYGYRSGTYPRAYPGYGYVSRSYRDYDRDDDRDYDRDYEERGFFERAGDEIASWFGDEDAERRRRMDEYRGRGPKGYTRSDSRIQEDVSDRLSDDGALDASDIEVSVRGGEVTLSGFVDSKWAKRRAEDCAEDVSGVTNVQNNIRVRGAETSAAWTSGESGRNT</sequence>
<organism evidence="3 4">
    <name type="scientific">Sinorhizobium kostiense</name>
    <dbReference type="NCBI Taxonomy" id="76747"/>
    <lineage>
        <taxon>Bacteria</taxon>
        <taxon>Pseudomonadati</taxon>
        <taxon>Pseudomonadota</taxon>
        <taxon>Alphaproteobacteria</taxon>
        <taxon>Hyphomicrobiales</taxon>
        <taxon>Rhizobiaceae</taxon>
        <taxon>Sinorhizobium/Ensifer group</taxon>
        <taxon>Sinorhizobium</taxon>
    </lineage>
</organism>
<dbReference type="SMART" id="SM00749">
    <property type="entry name" value="BON"/>
    <property type="match status" value="1"/>
</dbReference>
<evidence type="ECO:0000313" key="3">
    <source>
        <dbReference type="EMBL" id="MBP2234709.1"/>
    </source>
</evidence>
<dbReference type="Proteomes" id="UP000730739">
    <property type="component" value="Unassembled WGS sequence"/>
</dbReference>
<evidence type="ECO:0000256" key="1">
    <source>
        <dbReference type="SAM" id="MobiDB-lite"/>
    </source>
</evidence>
<feature type="region of interest" description="Disordered" evidence="1">
    <location>
        <begin position="1"/>
        <end position="56"/>
    </location>
</feature>
<keyword evidence="4" id="KW-1185">Reference proteome</keyword>
<gene>
    <name evidence="3" type="ORF">J2Z31_001199</name>
</gene>
<dbReference type="RefSeq" id="WP_209600916.1">
    <property type="nucleotide sequence ID" value="NZ_JAGILA010000001.1"/>
</dbReference>
<accession>A0ABS4QW50</accession>
<reference evidence="3 4" key="1">
    <citation type="submission" date="2021-03" db="EMBL/GenBank/DDBJ databases">
        <title>Genomic Encyclopedia of Type Strains, Phase IV (KMG-IV): sequencing the most valuable type-strain genomes for metagenomic binning, comparative biology and taxonomic classification.</title>
        <authorList>
            <person name="Goeker M."/>
        </authorList>
    </citation>
    <scope>NUCLEOTIDE SEQUENCE [LARGE SCALE GENOMIC DNA]</scope>
    <source>
        <strain evidence="3 4">DSM 13372</strain>
    </source>
</reference>
<feature type="domain" description="BON" evidence="2">
    <location>
        <begin position="166"/>
        <end position="234"/>
    </location>
</feature>
<evidence type="ECO:0000259" key="2">
    <source>
        <dbReference type="PROSITE" id="PS50914"/>
    </source>
</evidence>
<feature type="region of interest" description="Disordered" evidence="1">
    <location>
        <begin position="149"/>
        <end position="171"/>
    </location>
</feature>
<dbReference type="InterPro" id="IPR051686">
    <property type="entry name" value="Lipoprotein_DolP"/>
</dbReference>